<gene>
    <name evidence="2" type="ORF">GWK10_15905</name>
</gene>
<name>A0A6M0CP43_9FLAO</name>
<dbReference type="Pfam" id="PF14595">
    <property type="entry name" value="Thioredoxin_9"/>
    <property type="match status" value="1"/>
</dbReference>
<sequence length="171" mass="19647">MKKTLTLILILTGIIGNAQNLNKEIISKNDRPILVGQINKEGLTKEPYLPWFNQQYYNYELNQSAVKTIKKNLNDYKVQIFMGTWCGDSKRQVPRFYKILEAAKYDMTKLEVVGVSNAKEDYKKSPTGEEKGLNIKRVPTFILYKKGKEIGRIIERPTVSLEEDMLAIIGD</sequence>
<organism evidence="2 3">
    <name type="scientific">Spongiivirga citrea</name>
    <dbReference type="NCBI Taxonomy" id="1481457"/>
    <lineage>
        <taxon>Bacteria</taxon>
        <taxon>Pseudomonadati</taxon>
        <taxon>Bacteroidota</taxon>
        <taxon>Flavobacteriia</taxon>
        <taxon>Flavobacteriales</taxon>
        <taxon>Flavobacteriaceae</taxon>
        <taxon>Spongiivirga</taxon>
    </lineage>
</organism>
<dbReference type="CDD" id="cd02947">
    <property type="entry name" value="TRX_family"/>
    <property type="match status" value="1"/>
</dbReference>
<evidence type="ECO:0000313" key="3">
    <source>
        <dbReference type="Proteomes" id="UP000474296"/>
    </source>
</evidence>
<dbReference type="EMBL" id="JAABOQ010000007">
    <property type="protein sequence ID" value="NER18703.1"/>
    <property type="molecule type" value="Genomic_DNA"/>
</dbReference>
<evidence type="ECO:0000259" key="1">
    <source>
        <dbReference type="PROSITE" id="PS51352"/>
    </source>
</evidence>
<dbReference type="InterPro" id="IPR013766">
    <property type="entry name" value="Thioredoxin_domain"/>
</dbReference>
<comment type="caution">
    <text evidence="2">The sequence shown here is derived from an EMBL/GenBank/DDBJ whole genome shotgun (WGS) entry which is preliminary data.</text>
</comment>
<reference evidence="2 3" key="1">
    <citation type="submission" date="2020-01" db="EMBL/GenBank/DDBJ databases">
        <title>Spongiivirga citrea KCTC 32990T.</title>
        <authorList>
            <person name="Wang G."/>
        </authorList>
    </citation>
    <scope>NUCLEOTIDE SEQUENCE [LARGE SCALE GENOMIC DNA]</scope>
    <source>
        <strain evidence="2 3">KCTC 32990</strain>
    </source>
</reference>
<dbReference type="RefSeq" id="WP_164033391.1">
    <property type="nucleotide sequence ID" value="NZ_JAABOQ010000007.1"/>
</dbReference>
<dbReference type="SUPFAM" id="SSF52833">
    <property type="entry name" value="Thioredoxin-like"/>
    <property type="match status" value="1"/>
</dbReference>
<feature type="domain" description="Thioredoxin" evidence="1">
    <location>
        <begin position="43"/>
        <end position="171"/>
    </location>
</feature>
<evidence type="ECO:0000313" key="2">
    <source>
        <dbReference type="EMBL" id="NER18703.1"/>
    </source>
</evidence>
<protein>
    <submittedName>
        <fullName evidence="2">Thiol reductase thioredoxin</fullName>
    </submittedName>
</protein>
<dbReference type="Proteomes" id="UP000474296">
    <property type="component" value="Unassembled WGS sequence"/>
</dbReference>
<dbReference type="InterPro" id="IPR036249">
    <property type="entry name" value="Thioredoxin-like_sf"/>
</dbReference>
<dbReference type="PROSITE" id="PS51352">
    <property type="entry name" value="THIOREDOXIN_2"/>
    <property type="match status" value="1"/>
</dbReference>
<accession>A0A6M0CP43</accession>
<proteinExistence type="predicted"/>
<keyword evidence="3" id="KW-1185">Reference proteome</keyword>
<dbReference type="Gene3D" id="3.40.30.10">
    <property type="entry name" value="Glutaredoxin"/>
    <property type="match status" value="1"/>
</dbReference>
<dbReference type="AlphaFoldDB" id="A0A6M0CP43"/>